<name>A0A0P0DB51_9FLAO</name>
<keyword evidence="1" id="KW-0812">Transmembrane</keyword>
<proteinExistence type="predicted"/>
<dbReference type="Proteomes" id="UP000057981">
    <property type="component" value="Chromosome"/>
</dbReference>
<organism evidence="2 3">
    <name type="scientific">Pseudalgibacter alginicilyticus</name>
    <dbReference type="NCBI Taxonomy" id="1736674"/>
    <lineage>
        <taxon>Bacteria</taxon>
        <taxon>Pseudomonadati</taxon>
        <taxon>Bacteroidota</taxon>
        <taxon>Flavobacteriia</taxon>
        <taxon>Flavobacteriales</taxon>
        <taxon>Flavobacteriaceae</taxon>
        <taxon>Pseudalgibacter</taxon>
    </lineage>
</organism>
<keyword evidence="1" id="KW-0472">Membrane</keyword>
<gene>
    <name evidence="2" type="ORF">APS56_09295</name>
</gene>
<dbReference type="AlphaFoldDB" id="A0A0P0DB51"/>
<keyword evidence="3" id="KW-1185">Reference proteome</keyword>
<evidence type="ECO:0000256" key="1">
    <source>
        <dbReference type="SAM" id="Phobius"/>
    </source>
</evidence>
<dbReference type="STRING" id="1736674.APS56_09295"/>
<feature type="transmembrane region" description="Helical" evidence="1">
    <location>
        <begin position="6"/>
        <end position="27"/>
    </location>
</feature>
<dbReference type="KEGG" id="ahz:APS56_09295"/>
<evidence type="ECO:0000313" key="2">
    <source>
        <dbReference type="EMBL" id="ALJ05306.1"/>
    </source>
</evidence>
<dbReference type="RefSeq" id="WP_054727451.1">
    <property type="nucleotide sequence ID" value="NZ_CP012898.1"/>
</dbReference>
<protein>
    <submittedName>
        <fullName evidence="2">Uncharacterized protein</fullName>
    </submittedName>
</protein>
<sequence>MLRNIVSNLLTIIFLLFIAGPTILVMVDNTIDVSIYYTASSAEEEENSTPKVKKVNDLFSETNTIETEMFSNEDENNLEYFFKNYPKPHLNLISPPPDFHII</sequence>
<dbReference type="EMBL" id="CP012898">
    <property type="protein sequence ID" value="ALJ05306.1"/>
    <property type="molecule type" value="Genomic_DNA"/>
</dbReference>
<dbReference type="OrthoDB" id="1450082at2"/>
<keyword evidence="1" id="KW-1133">Transmembrane helix</keyword>
<accession>A0A0P0DB51</accession>
<reference evidence="2 3" key="1">
    <citation type="submission" date="2015-10" db="EMBL/GenBank/DDBJ databases">
        <authorList>
            <person name="Gilbert D.G."/>
        </authorList>
    </citation>
    <scope>NUCLEOTIDE SEQUENCE [LARGE SCALE GENOMIC DNA]</scope>
    <source>
        <strain evidence="3">HZ-22</strain>
    </source>
</reference>
<evidence type="ECO:0000313" key="3">
    <source>
        <dbReference type="Proteomes" id="UP000057981"/>
    </source>
</evidence>